<protein>
    <submittedName>
        <fullName evidence="1">Uncharacterized protein</fullName>
    </submittedName>
</protein>
<dbReference type="InterPro" id="IPR058227">
    <property type="entry name" value="RSP_7527-like"/>
</dbReference>
<gene>
    <name evidence="1" type="ORF">IG616_14700</name>
</gene>
<reference evidence="2" key="1">
    <citation type="submission" date="2020-09" db="EMBL/GenBank/DDBJ databases">
        <title>The genome sequence of strain Labrenzia suaedae 4C16A.</title>
        <authorList>
            <person name="Liu Y."/>
        </authorList>
    </citation>
    <scope>NUCLEOTIDE SEQUENCE [LARGE SCALE GENOMIC DNA]</scope>
    <source>
        <strain evidence="2">4C16A</strain>
    </source>
</reference>
<dbReference type="NCBIfam" id="NF046098">
    <property type="entry name" value="RSP_7527_fam"/>
    <property type="match status" value="1"/>
</dbReference>
<organism evidence="1 2">
    <name type="scientific">Roseibium litorale</name>
    <dbReference type="NCBI Taxonomy" id="2803841"/>
    <lineage>
        <taxon>Bacteria</taxon>
        <taxon>Pseudomonadati</taxon>
        <taxon>Pseudomonadota</taxon>
        <taxon>Alphaproteobacteria</taxon>
        <taxon>Hyphomicrobiales</taxon>
        <taxon>Stappiaceae</taxon>
        <taxon>Roseibium</taxon>
    </lineage>
</organism>
<name>A0ABR9CPK3_9HYPH</name>
<accession>A0ABR9CPK3</accession>
<dbReference type="RefSeq" id="WP_192148913.1">
    <property type="nucleotide sequence ID" value="NZ_JACYXI010000009.1"/>
</dbReference>
<dbReference type="Proteomes" id="UP000632063">
    <property type="component" value="Unassembled WGS sequence"/>
</dbReference>
<comment type="caution">
    <text evidence="1">The sequence shown here is derived from an EMBL/GenBank/DDBJ whole genome shotgun (WGS) entry which is preliminary data.</text>
</comment>
<proteinExistence type="predicted"/>
<sequence>MLHTGDAYEARARQLRAEELSALIRALSRFLFRPGGEKPMSKTERCSRLVHGTAIAAPRQSGCCA</sequence>
<keyword evidence="2" id="KW-1185">Reference proteome</keyword>
<evidence type="ECO:0000313" key="1">
    <source>
        <dbReference type="EMBL" id="MBD8892789.1"/>
    </source>
</evidence>
<evidence type="ECO:0000313" key="2">
    <source>
        <dbReference type="Proteomes" id="UP000632063"/>
    </source>
</evidence>
<reference evidence="1 2" key="2">
    <citation type="journal article" date="2021" name="Int. J. Syst. Evol. Microbiol.">
        <title>Roseibium litorale sp. nov., isolated from a tidal flat sediment and proposal for the reclassification of Labrenzia polysiphoniae as Roseibium polysiphoniae comb. nov.</title>
        <authorList>
            <person name="Liu Y."/>
            <person name="Pei T."/>
            <person name="Du J."/>
            <person name="Chao M."/>
            <person name="Deng M.R."/>
            <person name="Zhu H."/>
        </authorList>
    </citation>
    <scope>NUCLEOTIDE SEQUENCE [LARGE SCALE GENOMIC DNA]</scope>
    <source>
        <strain evidence="1 2">4C16A</strain>
    </source>
</reference>
<dbReference type="EMBL" id="JACYXI010000009">
    <property type="protein sequence ID" value="MBD8892789.1"/>
    <property type="molecule type" value="Genomic_DNA"/>
</dbReference>